<keyword evidence="3 6" id="KW-0812">Transmembrane</keyword>
<dbReference type="AlphaFoldDB" id="B0N362"/>
<comment type="caution">
    <text evidence="7">The sequence shown here is derived from an EMBL/GenBank/DDBJ whole genome shotgun (WGS) entry which is preliminary data.</text>
</comment>
<dbReference type="HOGENOM" id="CLU_022017_0_0_9"/>
<keyword evidence="5 6" id="KW-0472">Membrane</keyword>
<organism evidence="7 8">
    <name type="scientific">Thomasclavelia ramosa DSM 1402</name>
    <dbReference type="NCBI Taxonomy" id="445974"/>
    <lineage>
        <taxon>Bacteria</taxon>
        <taxon>Bacillati</taxon>
        <taxon>Bacillota</taxon>
        <taxon>Erysipelotrichia</taxon>
        <taxon>Erysipelotrichales</taxon>
        <taxon>Coprobacillaceae</taxon>
        <taxon>Thomasclavelia</taxon>
    </lineage>
</organism>
<name>B0N362_9FIRM</name>
<feature type="transmembrane region" description="Helical" evidence="6">
    <location>
        <begin position="346"/>
        <end position="368"/>
    </location>
</feature>
<dbReference type="Proteomes" id="UP000005798">
    <property type="component" value="Unassembled WGS sequence"/>
</dbReference>
<reference evidence="7" key="1">
    <citation type="submission" date="2007-11" db="EMBL/GenBank/DDBJ databases">
        <authorList>
            <person name="Fulton L."/>
            <person name="Clifton S."/>
            <person name="Fulton B."/>
            <person name="Xu J."/>
            <person name="Minx P."/>
            <person name="Pepin K.H."/>
            <person name="Johnson M."/>
            <person name="Thiruvilangam P."/>
            <person name="Bhonagiri V."/>
            <person name="Nash W.E."/>
            <person name="Mardis E.R."/>
            <person name="Wilson R.K."/>
        </authorList>
    </citation>
    <scope>NUCLEOTIDE SEQUENCE [LARGE SCALE GENOMIC DNA]</scope>
    <source>
        <strain evidence="7">DSM 1402</strain>
    </source>
</reference>
<feature type="transmembrane region" description="Helical" evidence="6">
    <location>
        <begin position="253"/>
        <end position="270"/>
    </location>
</feature>
<dbReference type="PANTHER" id="PTHR30250:SF11">
    <property type="entry name" value="O-ANTIGEN TRANSPORTER-RELATED"/>
    <property type="match status" value="1"/>
</dbReference>
<dbReference type="InterPro" id="IPR002797">
    <property type="entry name" value="Polysacc_synth"/>
</dbReference>
<evidence type="ECO:0000313" key="8">
    <source>
        <dbReference type="Proteomes" id="UP000005798"/>
    </source>
</evidence>
<evidence type="ECO:0000256" key="6">
    <source>
        <dbReference type="SAM" id="Phobius"/>
    </source>
</evidence>
<dbReference type="eggNOG" id="COG2244">
    <property type="taxonomic scope" value="Bacteria"/>
</dbReference>
<keyword evidence="8" id="KW-1185">Reference proteome</keyword>
<evidence type="ECO:0000256" key="4">
    <source>
        <dbReference type="ARBA" id="ARBA00022989"/>
    </source>
</evidence>
<feature type="transmembrane region" description="Helical" evidence="6">
    <location>
        <begin position="173"/>
        <end position="192"/>
    </location>
</feature>
<accession>B0N362</accession>
<feature type="transmembrane region" description="Helical" evidence="6">
    <location>
        <begin position="133"/>
        <end position="152"/>
    </location>
</feature>
<evidence type="ECO:0000313" key="7">
    <source>
        <dbReference type="EMBL" id="EDS18884.1"/>
    </source>
</evidence>
<dbReference type="EMBL" id="ABFX02000004">
    <property type="protein sequence ID" value="EDS18884.1"/>
    <property type="molecule type" value="Genomic_DNA"/>
</dbReference>
<keyword evidence="4 6" id="KW-1133">Transmembrane helix</keyword>
<feature type="transmembrane region" description="Helical" evidence="6">
    <location>
        <begin position="320"/>
        <end position="340"/>
    </location>
</feature>
<feature type="transmembrane region" description="Helical" evidence="6">
    <location>
        <begin position="290"/>
        <end position="308"/>
    </location>
</feature>
<evidence type="ECO:0000256" key="2">
    <source>
        <dbReference type="ARBA" id="ARBA00022475"/>
    </source>
</evidence>
<dbReference type="Pfam" id="PF01943">
    <property type="entry name" value="Polysacc_synt"/>
    <property type="match status" value="1"/>
</dbReference>
<keyword evidence="2" id="KW-1003">Cell membrane</keyword>
<feature type="transmembrane region" description="Helical" evidence="6">
    <location>
        <begin position="405"/>
        <end position="426"/>
    </location>
</feature>
<feature type="transmembrane region" description="Helical" evidence="6">
    <location>
        <begin position="212"/>
        <end position="232"/>
    </location>
</feature>
<feature type="transmembrane region" description="Helical" evidence="6">
    <location>
        <begin position="380"/>
        <end position="399"/>
    </location>
</feature>
<dbReference type="GO" id="GO:0005886">
    <property type="term" value="C:plasma membrane"/>
    <property type="evidence" value="ECO:0007669"/>
    <property type="project" value="UniProtKB-SubCell"/>
</dbReference>
<evidence type="ECO:0000256" key="1">
    <source>
        <dbReference type="ARBA" id="ARBA00004651"/>
    </source>
</evidence>
<feature type="transmembrane region" description="Helical" evidence="6">
    <location>
        <begin position="48"/>
        <end position="73"/>
    </location>
</feature>
<feature type="transmembrane region" description="Helical" evidence="6">
    <location>
        <begin position="109"/>
        <end position="127"/>
    </location>
</feature>
<reference evidence="7" key="2">
    <citation type="submission" date="2014-06" db="EMBL/GenBank/DDBJ databases">
        <title>Draft genome sequence of Clostridium ramosum(DSM 1402).</title>
        <authorList>
            <person name="Sudarsanam P."/>
            <person name="Ley R."/>
            <person name="Guruge J."/>
            <person name="Turnbaugh P.J."/>
            <person name="Mahowald M."/>
            <person name="Liep D."/>
            <person name="Gordon J."/>
        </authorList>
    </citation>
    <scope>NUCLEOTIDE SEQUENCE</scope>
    <source>
        <strain evidence="7">DSM 1402</strain>
    </source>
</reference>
<evidence type="ECO:0000256" key="5">
    <source>
        <dbReference type="ARBA" id="ARBA00023136"/>
    </source>
</evidence>
<dbReference type="InterPro" id="IPR050833">
    <property type="entry name" value="Poly_Biosynth_Transport"/>
</dbReference>
<dbReference type="PANTHER" id="PTHR30250">
    <property type="entry name" value="PST FAMILY PREDICTED COLANIC ACID TRANSPORTER"/>
    <property type="match status" value="1"/>
</dbReference>
<proteinExistence type="predicted"/>
<sequence length="436" mass="49327">MGAEKIGIYSYAYSIASYFGLFILLGLNNYGNRTIAGVKDNKENLSRTFCSIYVMQLLMAILLLVIYIIYVIFLSENKIMASIQTIYLVSVAFDINWFFFGMEMFKMTVTRNTVIKILNLICIFIFVKTANDIYVYGLLMVLGMLISQLMLWPFVPKYVKIKRVTFSEIKNHLIPNLTLFIPVIAISLYTIMDKVMLGALSTMTEVGYYESSNKLTSIPAMAITSLGTVMLPRMSNLIANGKKKEAMKYIQKSLIISVLLSSSMAFGLSSVSKEFVPLFYGQGFNKCADIITILVLSSIFISWANVIRTQYLIPNKKDKIYIVSVFLGAIVNIVINLLLIPYFQALGASIGTLCAEFSVCAYQTYMVRNEIKVWRYFKQSLPLLISGVIMYIGVVNVPFMSSNLITLIIKILVGVFIFLFFVLLYYKVGLKNILRN</sequence>
<feature type="transmembrane region" description="Helical" evidence="6">
    <location>
        <begin position="6"/>
        <end position="27"/>
    </location>
</feature>
<feature type="transmembrane region" description="Helical" evidence="6">
    <location>
        <begin position="79"/>
        <end position="100"/>
    </location>
</feature>
<gene>
    <name evidence="7" type="ORF">CLORAM_00880</name>
</gene>
<comment type="subcellular location">
    <subcellularLocation>
        <location evidence="1">Cell membrane</location>
        <topology evidence="1">Multi-pass membrane protein</topology>
    </subcellularLocation>
</comment>
<protein>
    <submittedName>
        <fullName evidence="7">Polysaccharide biosynthesis protein</fullName>
    </submittedName>
</protein>
<evidence type="ECO:0000256" key="3">
    <source>
        <dbReference type="ARBA" id="ARBA00022692"/>
    </source>
</evidence>